<evidence type="ECO:0000256" key="1">
    <source>
        <dbReference type="SAM" id="MobiDB-lite"/>
    </source>
</evidence>
<protein>
    <submittedName>
        <fullName evidence="2">Uncharacterized protein</fullName>
    </submittedName>
</protein>
<proteinExistence type="predicted"/>
<accession>A0A3B0MY69</accession>
<dbReference type="EMBL" id="UIVS01000003">
    <property type="protein sequence ID" value="SVP92460.1"/>
    <property type="molecule type" value="Genomic_DNA"/>
</dbReference>
<sequence>MYEINKELEKNKLKKREHIIKEESLPGILNHPVQQGLHGDRDYELEPKDEQKTIITSAITPEDIEFYEELEQKQDKIWKRRIKQNQIFHKELFKIHNNINNLTNLTNLDLNLNKLNGNGLDEEELDVEEDINENYKEFGNTYFSENKINKILKVNIIPKNINKSIPNTTNTSTTSNTTRTTDTTVTTDKKEEYKSIIEGYSDDD</sequence>
<dbReference type="VEuPathDB" id="PiroplasmaDB:TA04420"/>
<name>A0A3B0MY69_THEAN</name>
<organism evidence="2">
    <name type="scientific">Theileria annulata</name>
    <dbReference type="NCBI Taxonomy" id="5874"/>
    <lineage>
        <taxon>Eukaryota</taxon>
        <taxon>Sar</taxon>
        <taxon>Alveolata</taxon>
        <taxon>Apicomplexa</taxon>
        <taxon>Aconoidasida</taxon>
        <taxon>Piroplasmida</taxon>
        <taxon>Theileriidae</taxon>
        <taxon>Theileria</taxon>
    </lineage>
</organism>
<dbReference type="EMBL" id="UIVT01000003">
    <property type="protein sequence ID" value="SVP93264.1"/>
    <property type="molecule type" value="Genomic_DNA"/>
</dbReference>
<reference evidence="2" key="1">
    <citation type="submission" date="2018-07" db="EMBL/GenBank/DDBJ databases">
        <authorList>
            <person name="Quirk P.G."/>
            <person name="Krulwich T.A."/>
        </authorList>
    </citation>
    <scope>NUCLEOTIDE SEQUENCE</scope>
    <source>
        <strain evidence="2">Anand</strain>
    </source>
</reference>
<evidence type="ECO:0000313" key="2">
    <source>
        <dbReference type="EMBL" id="SVP92460.1"/>
    </source>
</evidence>
<dbReference type="AlphaFoldDB" id="A0A3B0MY69"/>
<feature type="compositionally biased region" description="Low complexity" evidence="1">
    <location>
        <begin position="167"/>
        <end position="186"/>
    </location>
</feature>
<evidence type="ECO:0000313" key="3">
    <source>
        <dbReference type="EMBL" id="SVP93264.1"/>
    </source>
</evidence>
<gene>
    <name evidence="3" type="ORF">TAT_000225200</name>
    <name evidence="2" type="ORF">TAV_000225300</name>
</gene>
<feature type="region of interest" description="Disordered" evidence="1">
    <location>
        <begin position="167"/>
        <end position="187"/>
    </location>
</feature>